<keyword evidence="10" id="KW-0862">Zinc</keyword>
<feature type="active site" description="Proton donor" evidence="8">
    <location>
        <position position="390"/>
    </location>
</feature>
<dbReference type="Proteomes" id="UP000000564">
    <property type="component" value="Chromosome"/>
</dbReference>
<dbReference type="RefSeq" id="WP_011054639.1">
    <property type="nucleotide sequence ID" value="NC_004070.1"/>
</dbReference>
<keyword evidence="5" id="KW-0378">Hydrolase</keyword>
<dbReference type="PROSITE" id="PS51677">
    <property type="entry name" value="NODB"/>
    <property type="match status" value="1"/>
</dbReference>
<dbReference type="GO" id="GO:0046872">
    <property type="term" value="F:metal ion binding"/>
    <property type="evidence" value="ECO:0007669"/>
    <property type="project" value="UniProtKB-KW"/>
</dbReference>
<sequence length="424" mass="48290">MKKLNVILVGLLSILMLSLAIVFINRWKLNEDSQRIVLAEKKKNTSDLVIKAVKHIKKDQKDYYYFSPIKQADDFFVDNLPVSLYKKKNSDKELILVKPKLQSSHLRSVNTLTISKIVYQKKFFHLAKKSEKVISTYHVTDDLKPFQVRDLVSGHLERIQEEVEKKYPNAGFNSDKYNGLKESNSLLSDGFEVKSGNLIFDKKLTIPLTTLFDVINPDFLANSDRAAYDNYRTYKEQHPKKLVALTFDDGPDPTTTPQVLDILAKYQAKGTFFMIGSKVVNNENLTKRVSDAGHEIANHTWDHPNLTNLSVSEIQHQVNMTNQAIEKACGKKPRYLRPPYGATNATVQQSSGLTQMLWTVDTRDWENHSTDGIMTNVKNQLQPGGVVLMHDIHQTTINALPTVMEYLKAEGYECVTVSELYAHQ</sequence>
<organism evidence="13 14">
    <name type="scientific">Streptococcus pyogenes serotype M3 (strain ATCC BAA-595 / MGAS315)</name>
    <dbReference type="NCBI Taxonomy" id="198466"/>
    <lineage>
        <taxon>Bacteria</taxon>
        <taxon>Bacillati</taxon>
        <taxon>Bacillota</taxon>
        <taxon>Bacilli</taxon>
        <taxon>Lactobacillales</taxon>
        <taxon>Streptococcaceae</taxon>
        <taxon>Streptococcus</taxon>
    </lineage>
</organism>
<dbReference type="PIRSF" id="PIRSF037479">
    <property type="entry name" value="PG_GlcNAc_deacetylase"/>
    <property type="match status" value="1"/>
</dbReference>
<dbReference type="EMBL" id="AE014074">
    <property type="protein sequence ID" value="AAM79651.1"/>
    <property type="molecule type" value="Genomic_DNA"/>
</dbReference>
<evidence type="ECO:0000256" key="10">
    <source>
        <dbReference type="PIRSR" id="PIRSR037479-3"/>
    </source>
</evidence>
<evidence type="ECO:0000313" key="14">
    <source>
        <dbReference type="Proteomes" id="UP000000564"/>
    </source>
</evidence>
<keyword evidence="2" id="KW-1003">Cell membrane</keyword>
<dbReference type="PANTHER" id="PTHR10587:SF133">
    <property type="entry name" value="CHITIN DEACETYLASE 1-RELATED"/>
    <property type="match status" value="1"/>
</dbReference>
<evidence type="ECO:0000256" key="9">
    <source>
        <dbReference type="PIRSR" id="PIRSR037479-2"/>
    </source>
</evidence>
<evidence type="ECO:0000256" key="11">
    <source>
        <dbReference type="PIRSR" id="PIRSR037479-4"/>
    </source>
</evidence>
<dbReference type="InterPro" id="IPR002509">
    <property type="entry name" value="NODB_dom"/>
</dbReference>
<dbReference type="PANTHER" id="PTHR10587">
    <property type="entry name" value="GLYCOSYL TRANSFERASE-RELATED"/>
    <property type="match status" value="1"/>
</dbReference>
<evidence type="ECO:0000259" key="12">
    <source>
        <dbReference type="PROSITE" id="PS51677"/>
    </source>
</evidence>
<feature type="domain" description="NodB homology" evidence="12">
    <location>
        <begin position="241"/>
        <end position="415"/>
    </location>
</feature>
<accession>A0A0H2UUZ7</accession>
<dbReference type="Pfam" id="PF01522">
    <property type="entry name" value="Polysacc_deac_1"/>
    <property type="match status" value="1"/>
</dbReference>
<keyword evidence="6" id="KW-1133">Transmembrane helix</keyword>
<comment type="subcellular location">
    <subcellularLocation>
        <location evidence="1">Cell membrane</location>
        <topology evidence="1">Single-pass membrane protein</topology>
    </subcellularLocation>
</comment>
<dbReference type="Gene3D" id="3.20.20.370">
    <property type="entry name" value="Glycoside hydrolase/deacetylase"/>
    <property type="match status" value="1"/>
</dbReference>
<name>A0A0H2UUZ7_STRP3</name>
<dbReference type="HOGENOM" id="CLU_037608_1_0_9"/>
<evidence type="ECO:0000313" key="13">
    <source>
        <dbReference type="EMBL" id="AAM79651.1"/>
    </source>
</evidence>
<proteinExistence type="predicted"/>
<evidence type="ECO:0000256" key="4">
    <source>
        <dbReference type="ARBA" id="ARBA00022723"/>
    </source>
</evidence>
<dbReference type="InterPro" id="IPR050248">
    <property type="entry name" value="Polysacc_deacetylase_ArnD"/>
</dbReference>
<feature type="binding site" evidence="10">
    <location>
        <position position="303"/>
    </location>
    <ligand>
        <name>Zn(2+)</name>
        <dbReference type="ChEBI" id="CHEBI:29105"/>
    </ligand>
</feature>
<dbReference type="GO" id="GO:0005975">
    <property type="term" value="P:carbohydrate metabolic process"/>
    <property type="evidence" value="ECO:0007669"/>
    <property type="project" value="InterPro"/>
</dbReference>
<dbReference type="SUPFAM" id="SSF144015">
    <property type="entry name" value="Peptidoglycan deacetylase N-terminal noncatalytic region"/>
    <property type="match status" value="1"/>
</dbReference>
<dbReference type="GO" id="GO:0016810">
    <property type="term" value="F:hydrolase activity, acting on carbon-nitrogen (but not peptide) bonds"/>
    <property type="evidence" value="ECO:0007669"/>
    <property type="project" value="InterPro"/>
</dbReference>
<dbReference type="InterPro" id="IPR017219">
    <property type="entry name" value="Peptidoglycan_deacetylase"/>
</dbReference>
<evidence type="ECO:0000256" key="1">
    <source>
        <dbReference type="ARBA" id="ARBA00004162"/>
    </source>
</evidence>
<evidence type="ECO:0000256" key="5">
    <source>
        <dbReference type="ARBA" id="ARBA00022801"/>
    </source>
</evidence>
<reference evidence="13 14" key="1">
    <citation type="journal article" date="2002" name="Proc. Natl. Acad. Sci. U.S.A.">
        <title>Genome sequence of a serotype M3 strain of group A Streptococcus: phage-encoded toxins, the high-virulence phenotype, and clone emergence.</title>
        <authorList>
            <person name="Beres S.B."/>
            <person name="Sylva G.L."/>
            <person name="Barbian K.D."/>
            <person name="Lei B."/>
            <person name="Hoff J.S."/>
            <person name="Mammarella N.D."/>
            <person name="Liu M.Y."/>
            <person name="Smoot J.C."/>
            <person name="Porcella S.F."/>
            <person name="Parkins L.D."/>
            <person name="Campbell D.S."/>
            <person name="Smith T.M."/>
            <person name="McCormick J.K."/>
            <person name="Leung D.Y."/>
            <person name="Schlievert P.M."/>
            <person name="Musser J.M."/>
        </authorList>
    </citation>
    <scope>NUCLEOTIDE SEQUENCE [LARGE SCALE GENOMIC DNA]</scope>
    <source>
        <strain evidence="14">ATCC BAA-595 / MGAS315</strain>
    </source>
</reference>
<evidence type="ECO:0000256" key="6">
    <source>
        <dbReference type="ARBA" id="ARBA00022989"/>
    </source>
</evidence>
<gene>
    <name evidence="13" type="ordered locus">SpyM3_1044</name>
</gene>
<evidence type="ECO:0000256" key="3">
    <source>
        <dbReference type="ARBA" id="ARBA00022692"/>
    </source>
</evidence>
<keyword evidence="3" id="KW-0812">Transmembrane</keyword>
<evidence type="ECO:0000256" key="2">
    <source>
        <dbReference type="ARBA" id="ARBA00022475"/>
    </source>
</evidence>
<dbReference type="GO" id="GO:0005886">
    <property type="term" value="C:plasma membrane"/>
    <property type="evidence" value="ECO:0007669"/>
    <property type="project" value="UniProtKB-SubCell"/>
</dbReference>
<dbReference type="Gene3D" id="3.90.640.30">
    <property type="match status" value="1"/>
</dbReference>
<feature type="binding site" evidence="10">
    <location>
        <position position="249"/>
    </location>
    <ligand>
        <name>Zn(2+)</name>
        <dbReference type="ChEBI" id="CHEBI:29105"/>
    </ligand>
</feature>
<feature type="site" description="Raises pKa of active site His" evidence="11">
    <location>
        <position position="364"/>
    </location>
</feature>
<protein>
    <submittedName>
        <fullName evidence="13">Putative peptidoglycan GlcNAc deacetylase</fullName>
    </submittedName>
</protein>
<dbReference type="AlphaFoldDB" id="A0A0H2UUZ7"/>
<dbReference type="SUPFAM" id="SSF88713">
    <property type="entry name" value="Glycoside hydrolase/deacetylase"/>
    <property type="match status" value="1"/>
</dbReference>
<keyword evidence="7" id="KW-0472">Membrane</keyword>
<dbReference type="InterPro" id="IPR011330">
    <property type="entry name" value="Glyco_hydro/deAcase_b/a-brl"/>
</dbReference>
<feature type="binding site" evidence="10">
    <location>
        <position position="299"/>
    </location>
    <ligand>
        <name>Zn(2+)</name>
        <dbReference type="ChEBI" id="CHEBI:29105"/>
    </ligand>
</feature>
<feature type="binding site" evidence="9">
    <location>
        <position position="340"/>
    </location>
    <ligand>
        <name>substrate</name>
    </ligand>
</feature>
<evidence type="ECO:0000256" key="7">
    <source>
        <dbReference type="ARBA" id="ARBA00023136"/>
    </source>
</evidence>
<keyword evidence="4 10" id="KW-0479">Metal-binding</keyword>
<feature type="active site" description="Proton acceptor" evidence="8">
    <location>
        <position position="248"/>
    </location>
</feature>
<dbReference type="CDD" id="cd10947">
    <property type="entry name" value="CE4_SpPgdA_BsYjeA_like"/>
    <property type="match status" value="1"/>
</dbReference>
<evidence type="ECO:0000256" key="8">
    <source>
        <dbReference type="PIRSR" id="PIRSR037479-1"/>
    </source>
</evidence>
<dbReference type="KEGG" id="spg:SpyM3_1044"/>